<dbReference type="InterPro" id="IPR052783">
    <property type="entry name" value="Metabolic/Drug-Res_Regulator"/>
</dbReference>
<feature type="compositionally biased region" description="Low complexity" evidence="2">
    <location>
        <begin position="233"/>
        <end position="245"/>
    </location>
</feature>
<feature type="compositionally biased region" description="Pro residues" evidence="2">
    <location>
        <begin position="195"/>
        <end position="206"/>
    </location>
</feature>
<dbReference type="EMBL" id="JAWCUI010000005">
    <property type="protein sequence ID" value="KAL1902227.1"/>
    <property type="molecule type" value="Genomic_DNA"/>
</dbReference>
<keyword evidence="5" id="KW-1185">Reference proteome</keyword>
<evidence type="ECO:0000313" key="5">
    <source>
        <dbReference type="Proteomes" id="UP001583186"/>
    </source>
</evidence>
<feature type="compositionally biased region" description="Basic and acidic residues" evidence="2">
    <location>
        <begin position="267"/>
        <end position="287"/>
    </location>
</feature>
<evidence type="ECO:0000259" key="3">
    <source>
        <dbReference type="PROSITE" id="PS50048"/>
    </source>
</evidence>
<feature type="compositionally biased region" description="Low complexity" evidence="2">
    <location>
        <begin position="161"/>
        <end position="191"/>
    </location>
</feature>
<gene>
    <name evidence="4" type="ORF">Sste5346_001203</name>
</gene>
<dbReference type="SMART" id="SM00066">
    <property type="entry name" value="GAL4"/>
    <property type="match status" value="1"/>
</dbReference>
<dbReference type="Gene3D" id="4.10.240.10">
    <property type="entry name" value="Zn(2)-C6 fungal-type DNA-binding domain"/>
    <property type="match status" value="1"/>
</dbReference>
<dbReference type="PROSITE" id="PS50048">
    <property type="entry name" value="ZN2_CY6_FUNGAL_2"/>
    <property type="match status" value="1"/>
</dbReference>
<proteinExistence type="predicted"/>
<dbReference type="Proteomes" id="UP001583186">
    <property type="component" value="Unassembled WGS sequence"/>
</dbReference>
<reference evidence="4 5" key="1">
    <citation type="journal article" date="2024" name="IMA Fungus">
        <title>IMA Genome - F19 : A genome assembly and annotation guide to empower mycologists, including annotated draft genome sequences of Ceratocystis pirilliformis, Diaporthe australafricana, Fusarium ophioides, Paecilomyces lecythidis, and Sporothrix stenoceras.</title>
        <authorList>
            <person name="Aylward J."/>
            <person name="Wilson A.M."/>
            <person name="Visagie C.M."/>
            <person name="Spraker J."/>
            <person name="Barnes I."/>
            <person name="Buitendag C."/>
            <person name="Ceriani C."/>
            <person name="Del Mar Angel L."/>
            <person name="du Plessis D."/>
            <person name="Fuchs T."/>
            <person name="Gasser K."/>
            <person name="Kramer D."/>
            <person name="Li W."/>
            <person name="Munsamy K."/>
            <person name="Piso A."/>
            <person name="Price J.L."/>
            <person name="Sonnekus B."/>
            <person name="Thomas C."/>
            <person name="van der Nest A."/>
            <person name="van Dijk A."/>
            <person name="van Heerden A."/>
            <person name="van Vuuren N."/>
            <person name="Yilmaz N."/>
            <person name="Duong T.A."/>
            <person name="van der Merwe N.A."/>
            <person name="Wingfield M.J."/>
            <person name="Wingfield B.D."/>
        </authorList>
    </citation>
    <scope>NUCLEOTIDE SEQUENCE [LARGE SCALE GENOMIC DNA]</scope>
    <source>
        <strain evidence="4 5">CMW 5346</strain>
    </source>
</reference>
<organism evidence="4 5">
    <name type="scientific">Sporothrix stenoceras</name>
    <dbReference type="NCBI Taxonomy" id="5173"/>
    <lineage>
        <taxon>Eukaryota</taxon>
        <taxon>Fungi</taxon>
        <taxon>Dikarya</taxon>
        <taxon>Ascomycota</taxon>
        <taxon>Pezizomycotina</taxon>
        <taxon>Sordariomycetes</taxon>
        <taxon>Sordariomycetidae</taxon>
        <taxon>Ophiostomatales</taxon>
        <taxon>Ophiostomataceae</taxon>
        <taxon>Sporothrix</taxon>
    </lineage>
</organism>
<dbReference type="PANTHER" id="PTHR47655:SF2">
    <property type="entry name" value="QUINIC ACID UTILIZATION ACTIVATOR"/>
    <property type="match status" value="1"/>
</dbReference>
<feature type="domain" description="Zn(2)-C6 fungal-type" evidence="3">
    <location>
        <begin position="43"/>
        <end position="73"/>
    </location>
</feature>
<feature type="compositionally biased region" description="Basic residues" evidence="2">
    <location>
        <begin position="246"/>
        <end position="259"/>
    </location>
</feature>
<dbReference type="PROSITE" id="PS00463">
    <property type="entry name" value="ZN2_CY6_FUNGAL_1"/>
    <property type="match status" value="1"/>
</dbReference>
<evidence type="ECO:0000256" key="2">
    <source>
        <dbReference type="SAM" id="MobiDB-lite"/>
    </source>
</evidence>
<dbReference type="Pfam" id="PF00172">
    <property type="entry name" value="Zn_clus"/>
    <property type="match status" value="1"/>
</dbReference>
<evidence type="ECO:0000313" key="4">
    <source>
        <dbReference type="EMBL" id="KAL1902227.1"/>
    </source>
</evidence>
<sequence length="378" mass="40977">MPAATLMDLKEEPNAAVDEPIAASETTEGSASNPRKRKKSSRACDFCHINHQPCDNAKPRCSYCERHGKSCLYLRPQKKRGPAQGYRSALHSMRESAAAWGAALNLIPSLGPVIEGYLQKEEGKRLIRAIKDPQQQEFFIQSWQQSSVFKSFFGDEESAENAEAGEAADAPFAPRSSSTAADSATGSSTDTIVPSAPPPYLPPPPQTASADGVPLDLFSMQMPPSLPQPPPSLQHSSSSLSYSPHQHQHPHHPQQHHHQPAPLPYDPKLESLLHPHPGDISHPHDHSMLSSPDGMGGGLGGIHTSLSDIVARDAARATTSFSQTLGSLGFGPDETLNDFLNISYNLDPTDTMADQDPLLGSELDQKAYYELLMGRQFQ</sequence>
<comment type="caution">
    <text evidence="4">The sequence shown here is derived from an EMBL/GenBank/DDBJ whole genome shotgun (WGS) entry which is preliminary data.</text>
</comment>
<feature type="region of interest" description="Disordered" evidence="2">
    <location>
        <begin position="1"/>
        <end position="38"/>
    </location>
</feature>
<dbReference type="InterPro" id="IPR001138">
    <property type="entry name" value="Zn2Cys6_DnaBD"/>
</dbReference>
<name>A0ABR3ZPP7_9PEZI</name>
<accession>A0ABR3ZPP7</accession>
<feature type="compositionally biased region" description="Polar residues" evidence="2">
    <location>
        <begin position="24"/>
        <end position="33"/>
    </location>
</feature>
<dbReference type="CDD" id="cd00067">
    <property type="entry name" value="GAL4"/>
    <property type="match status" value="1"/>
</dbReference>
<protein>
    <recommendedName>
        <fullName evidence="3">Zn(2)-C6 fungal-type domain-containing protein</fullName>
    </recommendedName>
</protein>
<keyword evidence="1" id="KW-0539">Nucleus</keyword>
<dbReference type="SUPFAM" id="SSF57701">
    <property type="entry name" value="Zn2/Cys6 DNA-binding domain"/>
    <property type="match status" value="1"/>
</dbReference>
<dbReference type="InterPro" id="IPR036864">
    <property type="entry name" value="Zn2-C6_fun-type_DNA-bd_sf"/>
</dbReference>
<feature type="region of interest" description="Disordered" evidence="2">
    <location>
        <begin position="155"/>
        <end position="290"/>
    </location>
</feature>
<dbReference type="PANTHER" id="PTHR47655">
    <property type="entry name" value="QUINIC ACID UTILIZATION ACTIVATOR"/>
    <property type="match status" value="1"/>
</dbReference>
<evidence type="ECO:0000256" key="1">
    <source>
        <dbReference type="ARBA" id="ARBA00023242"/>
    </source>
</evidence>